<dbReference type="AlphaFoldDB" id="A0A0E9QJX3"/>
<reference evidence="1" key="2">
    <citation type="journal article" date="2015" name="Fish Shellfish Immunol.">
        <title>Early steps in the European eel (Anguilla anguilla)-Vibrio vulnificus interaction in the gills: Role of the RtxA13 toxin.</title>
        <authorList>
            <person name="Callol A."/>
            <person name="Pajuelo D."/>
            <person name="Ebbesson L."/>
            <person name="Teles M."/>
            <person name="MacKenzie S."/>
            <person name="Amaro C."/>
        </authorList>
    </citation>
    <scope>NUCLEOTIDE SEQUENCE</scope>
</reference>
<organism evidence="1">
    <name type="scientific">Anguilla anguilla</name>
    <name type="common">European freshwater eel</name>
    <name type="synonym">Muraena anguilla</name>
    <dbReference type="NCBI Taxonomy" id="7936"/>
    <lineage>
        <taxon>Eukaryota</taxon>
        <taxon>Metazoa</taxon>
        <taxon>Chordata</taxon>
        <taxon>Craniata</taxon>
        <taxon>Vertebrata</taxon>
        <taxon>Euteleostomi</taxon>
        <taxon>Actinopterygii</taxon>
        <taxon>Neopterygii</taxon>
        <taxon>Teleostei</taxon>
        <taxon>Anguilliformes</taxon>
        <taxon>Anguillidae</taxon>
        <taxon>Anguilla</taxon>
    </lineage>
</organism>
<dbReference type="EMBL" id="GBXM01091795">
    <property type="protein sequence ID" value="JAH16782.1"/>
    <property type="molecule type" value="Transcribed_RNA"/>
</dbReference>
<accession>A0A0E9QJX3</accession>
<evidence type="ECO:0000313" key="1">
    <source>
        <dbReference type="EMBL" id="JAH16782.1"/>
    </source>
</evidence>
<name>A0A0E9QJX3_ANGAN</name>
<proteinExistence type="predicted"/>
<reference evidence="1" key="1">
    <citation type="submission" date="2014-11" db="EMBL/GenBank/DDBJ databases">
        <authorList>
            <person name="Amaro Gonzalez C."/>
        </authorList>
    </citation>
    <scope>NUCLEOTIDE SEQUENCE</scope>
</reference>
<protein>
    <submittedName>
        <fullName evidence="1">Uncharacterized protein</fullName>
    </submittedName>
</protein>
<sequence>MSFPLGFFLCCYLKKSVFLRCVFMDYF</sequence>